<dbReference type="EMBL" id="CAKOGP040002313">
    <property type="protein sequence ID" value="CAJ1966754.1"/>
    <property type="molecule type" value="Genomic_DNA"/>
</dbReference>
<dbReference type="Pfam" id="PF13424">
    <property type="entry name" value="TPR_12"/>
    <property type="match status" value="3"/>
</dbReference>
<dbReference type="PROSITE" id="PS50005">
    <property type="entry name" value="TPR"/>
    <property type="match status" value="4"/>
</dbReference>
<dbReference type="SUPFAM" id="SSF81301">
    <property type="entry name" value="Nucleotidyltransferase"/>
    <property type="match status" value="1"/>
</dbReference>
<dbReference type="InterPro" id="IPR019734">
    <property type="entry name" value="TPR_rpt"/>
</dbReference>
<sequence length="600" mass="68697">MGSSVAASLDDDIKDLDVASFIESLIQEEASIQLRPETTKFLLFAHKYIRCREKMDAKYLEVDEFKQIAQLENVDVKLEITDEHQQLATSGDRPVETLDELYEAAVVVGPVYQDYIRNLVDQVCEACGDSVETVDVQFASLKGKERALAKAFDDYSNRTLPPGISWLYDIVRGSIKFVSADQVLKCLEILQNDPSIAIISAKNRFKNPTLTGYRDLNVHFRMTTEGGVSHICEIQIHHKAIKALCTELDSHSLYEYFRKYFAGATGKLKERLGDLKLVGGSEIMNSENLQDLLDETNEEYRLNRLATLFREYLCEFGVAFRVYCRLLHLQLEQYGEVHITVASTYYRMGRVLAEQGRLSEALKLYKVALRMFKEIHGKDHPTVPATFNDIGCVLWLQGELESAMELFEEAAKMFKNCRGMEHPYIVIAYSNMAMIHSSQGNYGESMRLYQQSLDMKRKTYGEEHSEVATAYSKFAQAYFDMGGLDKAMQLYEISLDIYKKTLGERHADVATTLYGMACVWKQKENWDNAMKLFQQSLEIFQNTRGADHEYVAILYRNMAEVLREQNYADAAEELEEKRMAISQKMKRESKVIAAPEFIGR</sequence>
<protein>
    <submittedName>
        <fullName evidence="5">Uncharacterized protein</fullName>
    </submittedName>
</protein>
<evidence type="ECO:0000256" key="3">
    <source>
        <dbReference type="PROSITE-ProRule" id="PRU00339"/>
    </source>
</evidence>
<name>A0AAD2G9C5_9STRA</name>
<feature type="repeat" description="TPR" evidence="3">
    <location>
        <begin position="426"/>
        <end position="459"/>
    </location>
</feature>
<dbReference type="InterPro" id="IPR011990">
    <property type="entry name" value="TPR-like_helical_dom_sf"/>
</dbReference>
<feature type="repeat" description="TPR" evidence="3">
    <location>
        <begin position="342"/>
        <end position="375"/>
    </location>
</feature>
<proteinExistence type="predicted"/>
<evidence type="ECO:0000256" key="4">
    <source>
        <dbReference type="SAM" id="Coils"/>
    </source>
</evidence>
<dbReference type="InterPro" id="IPR043519">
    <property type="entry name" value="NT_sf"/>
</dbReference>
<comment type="caution">
    <text evidence="5">The sequence shown here is derived from an EMBL/GenBank/DDBJ whole genome shotgun (WGS) entry which is preliminary data.</text>
</comment>
<feature type="repeat" description="TPR" evidence="3">
    <location>
        <begin position="468"/>
        <end position="501"/>
    </location>
</feature>
<dbReference type="Gene3D" id="1.25.40.10">
    <property type="entry name" value="Tetratricopeptide repeat domain"/>
    <property type="match status" value="2"/>
</dbReference>
<reference evidence="5" key="1">
    <citation type="submission" date="2023-08" db="EMBL/GenBank/DDBJ databases">
        <authorList>
            <person name="Audoor S."/>
            <person name="Bilcke G."/>
        </authorList>
    </citation>
    <scope>NUCLEOTIDE SEQUENCE</scope>
</reference>
<evidence type="ECO:0000313" key="5">
    <source>
        <dbReference type="EMBL" id="CAJ1966754.1"/>
    </source>
</evidence>
<dbReference type="AlphaFoldDB" id="A0AAD2G9C5"/>
<dbReference type="SMART" id="SM00028">
    <property type="entry name" value="TPR"/>
    <property type="match status" value="5"/>
</dbReference>
<gene>
    <name evidence="5" type="ORF">CYCCA115_LOCUS22337</name>
</gene>
<keyword evidence="2 3" id="KW-0802">TPR repeat</keyword>
<dbReference type="SUPFAM" id="SSF48452">
    <property type="entry name" value="TPR-like"/>
    <property type="match status" value="2"/>
</dbReference>
<dbReference type="Proteomes" id="UP001295423">
    <property type="component" value="Unassembled WGS sequence"/>
</dbReference>
<keyword evidence="1" id="KW-0677">Repeat</keyword>
<feature type="repeat" description="TPR" evidence="3">
    <location>
        <begin position="510"/>
        <end position="543"/>
    </location>
</feature>
<organism evidence="5 6">
    <name type="scientific">Cylindrotheca closterium</name>
    <dbReference type="NCBI Taxonomy" id="2856"/>
    <lineage>
        <taxon>Eukaryota</taxon>
        <taxon>Sar</taxon>
        <taxon>Stramenopiles</taxon>
        <taxon>Ochrophyta</taxon>
        <taxon>Bacillariophyta</taxon>
        <taxon>Bacillariophyceae</taxon>
        <taxon>Bacillariophycidae</taxon>
        <taxon>Bacillariales</taxon>
        <taxon>Bacillariaceae</taxon>
        <taxon>Cylindrotheca</taxon>
    </lineage>
</organism>
<evidence type="ECO:0000256" key="2">
    <source>
        <dbReference type="ARBA" id="ARBA00022803"/>
    </source>
</evidence>
<dbReference type="PANTHER" id="PTHR45641">
    <property type="entry name" value="TETRATRICOPEPTIDE REPEAT PROTEIN (AFU_ORTHOLOGUE AFUA_6G03870)"/>
    <property type="match status" value="1"/>
</dbReference>
<keyword evidence="6" id="KW-1185">Reference proteome</keyword>
<evidence type="ECO:0000313" key="6">
    <source>
        <dbReference type="Proteomes" id="UP001295423"/>
    </source>
</evidence>
<dbReference type="PANTHER" id="PTHR45641:SF19">
    <property type="entry name" value="NEPHROCYSTIN-3"/>
    <property type="match status" value="1"/>
</dbReference>
<dbReference type="PROSITE" id="PS50293">
    <property type="entry name" value="TPR_REGION"/>
    <property type="match status" value="1"/>
</dbReference>
<accession>A0AAD2G9C5</accession>
<keyword evidence="4" id="KW-0175">Coiled coil</keyword>
<evidence type="ECO:0000256" key="1">
    <source>
        <dbReference type="ARBA" id="ARBA00022737"/>
    </source>
</evidence>
<feature type="coiled-coil region" evidence="4">
    <location>
        <begin position="564"/>
        <end position="591"/>
    </location>
</feature>